<dbReference type="Gene3D" id="2.40.260.10">
    <property type="entry name" value="Sortase"/>
    <property type="match status" value="1"/>
</dbReference>
<keyword evidence="3" id="KW-1185">Reference proteome</keyword>
<protein>
    <submittedName>
        <fullName evidence="2">Class F sortase</fullName>
    </submittedName>
</protein>
<dbReference type="SUPFAM" id="SSF63817">
    <property type="entry name" value="Sortase"/>
    <property type="match status" value="1"/>
</dbReference>
<gene>
    <name evidence="2" type="ORF">KG103_07190</name>
</gene>
<evidence type="ECO:0000313" key="3">
    <source>
        <dbReference type="Proteomes" id="UP000677804"/>
    </source>
</evidence>
<dbReference type="CDD" id="cd05829">
    <property type="entry name" value="Sortase_F"/>
    <property type="match status" value="1"/>
</dbReference>
<dbReference type="Pfam" id="PF04203">
    <property type="entry name" value="Sortase"/>
    <property type="match status" value="1"/>
</dbReference>
<dbReference type="Proteomes" id="UP000677804">
    <property type="component" value="Chromosome"/>
</dbReference>
<evidence type="ECO:0000313" key="2">
    <source>
        <dbReference type="EMBL" id="QVI64151.1"/>
    </source>
</evidence>
<name>A0ABX8DBT5_9CELL</name>
<dbReference type="InterPro" id="IPR023365">
    <property type="entry name" value="Sortase_dom-sf"/>
</dbReference>
<proteinExistence type="predicted"/>
<accession>A0ABX8DBT5</accession>
<sequence>MAASAPVRLQIPAIGVDSELMRLGLQDDGTLEVPPAGFPAGWYDGAPTPGELGPAVIAGHVDWASGPGVFYELANLAAGDEIRVTRTDGTVPVFQVTAVEEHPKDHFPTDAVYGDIDHAGLRLITCGGEWDRAVRHYEANVVVFAELVRPG</sequence>
<organism evidence="2 3">
    <name type="scientific">Cellulomonas wangleii</name>
    <dbReference type="NCBI Taxonomy" id="2816956"/>
    <lineage>
        <taxon>Bacteria</taxon>
        <taxon>Bacillati</taxon>
        <taxon>Actinomycetota</taxon>
        <taxon>Actinomycetes</taxon>
        <taxon>Micrococcales</taxon>
        <taxon>Cellulomonadaceae</taxon>
        <taxon>Cellulomonas</taxon>
    </lineage>
</organism>
<dbReference type="InterPro" id="IPR005754">
    <property type="entry name" value="Sortase"/>
</dbReference>
<keyword evidence="1" id="KW-0378">Hydrolase</keyword>
<dbReference type="NCBIfam" id="NF033748">
    <property type="entry name" value="class_F_sortase"/>
    <property type="match status" value="1"/>
</dbReference>
<dbReference type="EMBL" id="CP074405">
    <property type="protein sequence ID" value="QVI64151.1"/>
    <property type="molecule type" value="Genomic_DNA"/>
</dbReference>
<dbReference type="InterPro" id="IPR042001">
    <property type="entry name" value="Sortase_F"/>
</dbReference>
<evidence type="ECO:0000256" key="1">
    <source>
        <dbReference type="ARBA" id="ARBA00022801"/>
    </source>
</evidence>
<reference evidence="2 3" key="1">
    <citation type="submission" date="2021-05" db="EMBL/GenBank/DDBJ databases">
        <title>Novel species in genus Cellulomonas.</title>
        <authorList>
            <person name="Zhang G."/>
        </authorList>
    </citation>
    <scope>NUCLEOTIDE SEQUENCE [LARGE SCALE GENOMIC DNA]</scope>
    <source>
        <strain evidence="3">zg-ZUI222</strain>
    </source>
</reference>